<dbReference type="Gene3D" id="3.40.50.720">
    <property type="entry name" value="NAD(P)-binding Rossmann-like Domain"/>
    <property type="match status" value="1"/>
</dbReference>
<evidence type="ECO:0000313" key="4">
    <source>
        <dbReference type="EMBL" id="KAJ9627402.1"/>
    </source>
</evidence>
<dbReference type="Pfam" id="PF00106">
    <property type="entry name" value="adh_short"/>
    <property type="match status" value="1"/>
</dbReference>
<organism evidence="4 5">
    <name type="scientific">Knufia peltigerae</name>
    <dbReference type="NCBI Taxonomy" id="1002370"/>
    <lineage>
        <taxon>Eukaryota</taxon>
        <taxon>Fungi</taxon>
        <taxon>Dikarya</taxon>
        <taxon>Ascomycota</taxon>
        <taxon>Pezizomycotina</taxon>
        <taxon>Eurotiomycetes</taxon>
        <taxon>Chaetothyriomycetidae</taxon>
        <taxon>Chaetothyriales</taxon>
        <taxon>Trichomeriaceae</taxon>
        <taxon>Knufia</taxon>
    </lineage>
</organism>
<proteinExistence type="inferred from homology"/>
<dbReference type="AlphaFoldDB" id="A0AA39CUQ6"/>
<dbReference type="Proteomes" id="UP001172681">
    <property type="component" value="Unassembled WGS sequence"/>
</dbReference>
<evidence type="ECO:0000256" key="2">
    <source>
        <dbReference type="ARBA" id="ARBA00022857"/>
    </source>
</evidence>
<dbReference type="PANTHER" id="PTHR24320">
    <property type="entry name" value="RETINOL DEHYDROGENASE"/>
    <property type="match status" value="1"/>
</dbReference>
<dbReference type="PANTHER" id="PTHR24320:SF282">
    <property type="entry name" value="WW DOMAIN-CONTAINING OXIDOREDUCTASE"/>
    <property type="match status" value="1"/>
</dbReference>
<keyword evidence="2" id="KW-0521">NADP</keyword>
<evidence type="ECO:0000313" key="5">
    <source>
        <dbReference type="Proteomes" id="UP001172681"/>
    </source>
</evidence>
<dbReference type="PRINTS" id="PR00081">
    <property type="entry name" value="GDHRDH"/>
</dbReference>
<name>A0AA39CUQ6_9EURO</name>
<sequence length="332" mass="36028">MVNFNPSKDIPPLTNKVILVTGGNIGLGKQSILEFARHGRPKEIWLASRNLERGKAAAEDIVQRQLVVSDTTATTTTTTTTKVKVLEMDLSSLQSVRVAAERFLSESDRLDILMLNAGVMATPPGMTVDGYEVQWGTNHVGHASLARLLLPILERTAKLEECAAGDDGHGHGDVRIVSLSSHGHVYGPKGGIVFESLKTDGAKLGAYERYGQSKLANILWAKEMSRRYPWMKVVSVHPGVVSTNLLNGATGSPGWIKAVFGAGRAMGLTSSVEKGVRNQLWAATAKEDLVKNGEYFEPVGVMGKGSKHTQDDELARKVWEWTEAELDRSLGE</sequence>
<keyword evidence="5" id="KW-1185">Reference proteome</keyword>
<gene>
    <name evidence="4" type="ORF">H2204_009813</name>
</gene>
<reference evidence="4" key="1">
    <citation type="submission" date="2022-10" db="EMBL/GenBank/DDBJ databases">
        <title>Culturing micro-colonial fungi from biological soil crusts in the Mojave desert and describing Neophaeococcomyces mojavensis, and introducing the new genera and species Taxawa tesnikishii.</title>
        <authorList>
            <person name="Kurbessoian T."/>
            <person name="Stajich J.E."/>
        </authorList>
    </citation>
    <scope>NUCLEOTIDE SEQUENCE</scope>
    <source>
        <strain evidence="4">TK_35</strain>
    </source>
</reference>
<dbReference type="InterPro" id="IPR002347">
    <property type="entry name" value="SDR_fam"/>
</dbReference>
<comment type="caution">
    <text evidence="4">The sequence shown here is derived from an EMBL/GenBank/DDBJ whole genome shotgun (WGS) entry which is preliminary data.</text>
</comment>
<accession>A0AA39CUQ6</accession>
<protein>
    <submittedName>
        <fullName evidence="4">Uncharacterized protein</fullName>
    </submittedName>
</protein>
<dbReference type="SUPFAM" id="SSF51735">
    <property type="entry name" value="NAD(P)-binding Rossmann-fold domains"/>
    <property type="match status" value="1"/>
</dbReference>
<dbReference type="GO" id="GO:0016491">
    <property type="term" value="F:oxidoreductase activity"/>
    <property type="evidence" value="ECO:0007669"/>
    <property type="project" value="UniProtKB-KW"/>
</dbReference>
<evidence type="ECO:0000256" key="1">
    <source>
        <dbReference type="ARBA" id="ARBA00006484"/>
    </source>
</evidence>
<comment type="similarity">
    <text evidence="1">Belongs to the short-chain dehydrogenases/reductases (SDR) family.</text>
</comment>
<dbReference type="InterPro" id="IPR036291">
    <property type="entry name" value="NAD(P)-bd_dom_sf"/>
</dbReference>
<evidence type="ECO:0000256" key="3">
    <source>
        <dbReference type="ARBA" id="ARBA00023002"/>
    </source>
</evidence>
<keyword evidence="3" id="KW-0560">Oxidoreductase</keyword>
<dbReference type="EMBL" id="JAPDRN010000078">
    <property type="protein sequence ID" value="KAJ9627402.1"/>
    <property type="molecule type" value="Genomic_DNA"/>
</dbReference>